<dbReference type="PANTHER" id="PTHR33103">
    <property type="entry name" value="OS01G0153900 PROTEIN"/>
    <property type="match status" value="1"/>
</dbReference>
<proteinExistence type="predicted"/>
<dbReference type="InterPro" id="IPR007750">
    <property type="entry name" value="DUF674"/>
</dbReference>
<organism evidence="1 2">
    <name type="scientific">Rubus argutus</name>
    <name type="common">Southern blackberry</name>
    <dbReference type="NCBI Taxonomy" id="59490"/>
    <lineage>
        <taxon>Eukaryota</taxon>
        <taxon>Viridiplantae</taxon>
        <taxon>Streptophyta</taxon>
        <taxon>Embryophyta</taxon>
        <taxon>Tracheophyta</taxon>
        <taxon>Spermatophyta</taxon>
        <taxon>Magnoliopsida</taxon>
        <taxon>eudicotyledons</taxon>
        <taxon>Gunneridae</taxon>
        <taxon>Pentapetalae</taxon>
        <taxon>rosids</taxon>
        <taxon>fabids</taxon>
        <taxon>Rosales</taxon>
        <taxon>Rosaceae</taxon>
        <taxon>Rosoideae</taxon>
        <taxon>Rosoideae incertae sedis</taxon>
        <taxon>Rubus</taxon>
    </lineage>
</organism>
<evidence type="ECO:0000313" key="1">
    <source>
        <dbReference type="EMBL" id="KAK9940683.1"/>
    </source>
</evidence>
<gene>
    <name evidence="1" type="ORF">M0R45_017330</name>
</gene>
<dbReference type="EMBL" id="JBEDUW010000003">
    <property type="protein sequence ID" value="KAK9940683.1"/>
    <property type="molecule type" value="Genomic_DNA"/>
</dbReference>
<reference evidence="1 2" key="1">
    <citation type="journal article" date="2023" name="G3 (Bethesda)">
        <title>A chromosome-length genome assembly and annotation of blackberry (Rubus argutus, cv. 'Hillquist').</title>
        <authorList>
            <person name="Bruna T."/>
            <person name="Aryal R."/>
            <person name="Dudchenko O."/>
            <person name="Sargent D.J."/>
            <person name="Mead D."/>
            <person name="Buti M."/>
            <person name="Cavallini A."/>
            <person name="Hytonen T."/>
            <person name="Andres J."/>
            <person name="Pham M."/>
            <person name="Weisz D."/>
            <person name="Mascagni F."/>
            <person name="Usai G."/>
            <person name="Natali L."/>
            <person name="Bassil N."/>
            <person name="Fernandez G.E."/>
            <person name="Lomsadze A."/>
            <person name="Armour M."/>
            <person name="Olukolu B."/>
            <person name="Poorten T."/>
            <person name="Britton C."/>
            <person name="Davik J."/>
            <person name="Ashrafi H."/>
            <person name="Aiden E.L."/>
            <person name="Borodovsky M."/>
            <person name="Worthington M."/>
        </authorList>
    </citation>
    <scope>NUCLEOTIDE SEQUENCE [LARGE SCALE GENOMIC DNA]</scope>
    <source>
        <strain evidence="1">PI 553951</strain>
    </source>
</reference>
<dbReference type="AlphaFoldDB" id="A0AAW1XVU7"/>
<accession>A0AAW1XVU7</accession>
<dbReference type="PANTHER" id="PTHR33103:SF27">
    <property type="entry name" value="OS04G0594700 PROTEIN"/>
    <property type="match status" value="1"/>
</dbReference>
<sequence length="512" mass="57351">MADESENRVRFQALVDKESNKVIFIETDNVDFIDALFSFLTIPMGTIIKLGRNSSHSSTPVKIGCMNNLYSSVETMDGHYFRGEGCKAMLLCPRNGSESLCKHLKLSIDGNGEPKRYFLCPSCISCKLLSHYKDVLCSCGLSMNHEKELIALRESKKIQDGGGVFFKVPTRLIISEGLRVMRPLESFSLFMKLGLSDVNAAEVVTCSLGIAEVLNLLICSLVSKTPLTETLLKHKPAPKSKNENRNCRQTSIDTNVVGDAMKVKLLISKSKKMVCYAEAGEDFVDLLFSFMTLPLGYILKQMSTGDCSNNFKGCIDQLFKSVHDLNEQYLKSNYQKDILLSPRLYPGFCYKNHLLGIKEGPEASYYYAKCPEGLLYYAKIRDNLSSDSPNCSNRPVKESTDMLTTDKYLIPVHFERTGHLRFKDEKSAQGFVKRQTMFTISDSLIIRPISPIYGFSILNELNVPLSDIKEEVVQVGKEEALRLLMASFLGDTALTDTFMMHSTSSDFSFAQA</sequence>
<protein>
    <recommendedName>
        <fullName evidence="3">DUF674 family protein</fullName>
    </recommendedName>
</protein>
<comment type="caution">
    <text evidence="1">The sequence shown here is derived from an EMBL/GenBank/DDBJ whole genome shotgun (WGS) entry which is preliminary data.</text>
</comment>
<name>A0AAW1XVU7_RUBAR</name>
<dbReference type="Pfam" id="PF05056">
    <property type="entry name" value="DUF674"/>
    <property type="match status" value="1"/>
</dbReference>
<evidence type="ECO:0000313" key="2">
    <source>
        <dbReference type="Proteomes" id="UP001457282"/>
    </source>
</evidence>
<evidence type="ECO:0008006" key="3">
    <source>
        <dbReference type="Google" id="ProtNLM"/>
    </source>
</evidence>
<dbReference type="Proteomes" id="UP001457282">
    <property type="component" value="Unassembled WGS sequence"/>
</dbReference>
<keyword evidence="2" id="KW-1185">Reference proteome</keyword>